<name>A0A9D1SQJ3_9CLOT</name>
<sequence>MNNSKHSFKGYNNEIYAKTKKYQKIYGFEIGTGAHDAWNNEADAFKHTFMQADLALKTTVGLSKFAGDIHEWQGEKNHQPAGEKNMDLWNNEIGREISKEIRKEYNRIEVIKHINSGKMDDIIADKVMTRMRKGELITHPTDPRKYKTPSQKFSDEIKNKYHKMQEERKSKYPVFQKKSKSSQSNSTSAGKWVTINGNHVYIA</sequence>
<feature type="domain" description="DUF6973" evidence="2">
    <location>
        <begin position="36"/>
        <end position="112"/>
    </location>
</feature>
<comment type="caution">
    <text evidence="3">The sequence shown here is derived from an EMBL/GenBank/DDBJ whole genome shotgun (WGS) entry which is preliminary data.</text>
</comment>
<protein>
    <recommendedName>
        <fullName evidence="2">DUF6973 domain-containing protein</fullName>
    </recommendedName>
</protein>
<dbReference type="AlphaFoldDB" id="A0A9D1SQJ3"/>
<dbReference type="Pfam" id="PF22322">
    <property type="entry name" value="DUF6973"/>
    <property type="match status" value="1"/>
</dbReference>
<feature type="region of interest" description="Disordered" evidence="1">
    <location>
        <begin position="162"/>
        <end position="190"/>
    </location>
</feature>
<reference evidence="3" key="1">
    <citation type="submission" date="2020-10" db="EMBL/GenBank/DDBJ databases">
        <authorList>
            <person name="Gilroy R."/>
        </authorList>
    </citation>
    <scope>NUCLEOTIDE SEQUENCE</scope>
    <source>
        <strain evidence="3">CHK154-7741</strain>
    </source>
</reference>
<feature type="compositionally biased region" description="Low complexity" evidence="1">
    <location>
        <begin position="181"/>
        <end position="190"/>
    </location>
</feature>
<proteinExistence type="predicted"/>
<reference evidence="3" key="2">
    <citation type="journal article" date="2021" name="PeerJ">
        <title>Extensive microbial diversity within the chicken gut microbiome revealed by metagenomics and culture.</title>
        <authorList>
            <person name="Gilroy R."/>
            <person name="Ravi A."/>
            <person name="Getino M."/>
            <person name="Pursley I."/>
            <person name="Horton D.L."/>
            <person name="Alikhan N.F."/>
            <person name="Baker D."/>
            <person name="Gharbi K."/>
            <person name="Hall N."/>
            <person name="Watson M."/>
            <person name="Adriaenssens E.M."/>
            <person name="Foster-Nyarko E."/>
            <person name="Jarju S."/>
            <person name="Secka A."/>
            <person name="Antonio M."/>
            <person name="Oren A."/>
            <person name="Chaudhuri R.R."/>
            <person name="La Ragione R."/>
            <person name="Hildebrand F."/>
            <person name="Pallen M.J."/>
        </authorList>
    </citation>
    <scope>NUCLEOTIDE SEQUENCE</scope>
    <source>
        <strain evidence="3">CHK154-7741</strain>
    </source>
</reference>
<evidence type="ECO:0000313" key="4">
    <source>
        <dbReference type="Proteomes" id="UP000886748"/>
    </source>
</evidence>
<evidence type="ECO:0000256" key="1">
    <source>
        <dbReference type="SAM" id="MobiDB-lite"/>
    </source>
</evidence>
<evidence type="ECO:0000259" key="2">
    <source>
        <dbReference type="Pfam" id="PF22322"/>
    </source>
</evidence>
<dbReference type="InterPro" id="IPR054246">
    <property type="entry name" value="DUF6973"/>
</dbReference>
<dbReference type="EMBL" id="DVOD01000020">
    <property type="protein sequence ID" value="HIU92093.1"/>
    <property type="molecule type" value="Genomic_DNA"/>
</dbReference>
<organism evidence="3 4">
    <name type="scientific">Candidatus Limenecus avicola</name>
    <dbReference type="NCBI Taxonomy" id="2840847"/>
    <lineage>
        <taxon>Bacteria</taxon>
        <taxon>Bacillati</taxon>
        <taxon>Bacillota</taxon>
        <taxon>Clostridia</taxon>
        <taxon>Eubacteriales</taxon>
        <taxon>Clostridiaceae</taxon>
        <taxon>Clostridiaceae incertae sedis</taxon>
        <taxon>Candidatus Limenecus</taxon>
    </lineage>
</organism>
<gene>
    <name evidence="3" type="ORF">IAD26_03040</name>
</gene>
<evidence type="ECO:0000313" key="3">
    <source>
        <dbReference type="EMBL" id="HIU92093.1"/>
    </source>
</evidence>
<accession>A0A9D1SQJ3</accession>
<dbReference type="Proteomes" id="UP000886748">
    <property type="component" value="Unassembled WGS sequence"/>
</dbReference>